<name>A0A6G5QH41_9BACT</name>
<protein>
    <submittedName>
        <fullName evidence="2">Uncharacterized protein</fullName>
    </submittedName>
</protein>
<organism evidence="2 3">
    <name type="scientific">Campylobacter mucosalis CCUG 21559</name>
    <dbReference type="NCBI Taxonomy" id="1032067"/>
    <lineage>
        <taxon>Bacteria</taxon>
        <taxon>Pseudomonadati</taxon>
        <taxon>Campylobacterota</taxon>
        <taxon>Epsilonproteobacteria</taxon>
        <taxon>Campylobacterales</taxon>
        <taxon>Campylobacteraceae</taxon>
        <taxon>Campylobacter</taxon>
    </lineage>
</organism>
<accession>A0A6G5QH41</accession>
<dbReference type="RefSeq" id="WP_171993851.1">
    <property type="nucleotide sequence ID" value="NZ_CP012542.1"/>
</dbReference>
<evidence type="ECO:0000313" key="2">
    <source>
        <dbReference type="EMBL" id="QCD44929.1"/>
    </source>
</evidence>
<feature type="region of interest" description="Disordered" evidence="1">
    <location>
        <begin position="106"/>
        <end position="133"/>
    </location>
</feature>
<keyword evidence="3" id="KW-1185">Reference proteome</keyword>
<gene>
    <name evidence="2" type="ORF">CMUC_1155</name>
</gene>
<sequence>MRDILKALNQRPIVYYPIYAQIAGGVKAGLVLSQLMYWFSVCKNDKFYKTDDEIISELQLNEREFREAKAKLKELDFLKISREGLPAKTYYEIDWEKYENTLKNVSQTSSDKTSKLETTKRPNTTRQNVQTRNDKTSELYNRYTEMTTENTKEMTTENLTPLPPLPHFLNPGLWQDFLNYQKERGWHFSAMGVDMCFRDWTKWHNEGIDVNECIRASMRNGYKGVFKTQAQNKSTQINLNDYVKFGLDPTLLGGFIETKEAEWIECK</sequence>
<evidence type="ECO:0000256" key="1">
    <source>
        <dbReference type="SAM" id="MobiDB-lite"/>
    </source>
</evidence>
<dbReference type="AlphaFoldDB" id="A0A6G5QH41"/>
<evidence type="ECO:0000313" key="3">
    <source>
        <dbReference type="Proteomes" id="UP000503264"/>
    </source>
</evidence>
<proteinExistence type="predicted"/>
<dbReference type="Proteomes" id="UP000503264">
    <property type="component" value="Chromosome"/>
</dbReference>
<dbReference type="EMBL" id="CP012542">
    <property type="protein sequence ID" value="QCD44929.1"/>
    <property type="molecule type" value="Genomic_DNA"/>
</dbReference>
<reference evidence="2 3" key="1">
    <citation type="submission" date="2016-07" db="EMBL/GenBank/DDBJ databases">
        <title>Comparative genomics of the Campylobacter concisus group.</title>
        <authorList>
            <person name="Miller W.G."/>
            <person name="Yee E."/>
            <person name="Chapman M.H."/>
            <person name="Huynh S."/>
            <person name="Bono J.L."/>
            <person name="On S.L.W."/>
            <person name="StLeger J."/>
            <person name="Foster G."/>
            <person name="Parker C.T."/>
        </authorList>
    </citation>
    <scope>NUCLEOTIDE SEQUENCE [LARGE SCALE GENOMIC DNA]</scope>
    <source>
        <strain evidence="2 3">CCUG 21559</strain>
    </source>
</reference>
<feature type="compositionally biased region" description="Polar residues" evidence="1">
    <location>
        <begin position="121"/>
        <end position="131"/>
    </location>
</feature>